<proteinExistence type="predicted"/>
<evidence type="ECO:0000256" key="1">
    <source>
        <dbReference type="SAM" id="MobiDB-lite"/>
    </source>
</evidence>
<keyword evidence="2" id="KW-0732">Signal</keyword>
<evidence type="ECO:0000256" key="2">
    <source>
        <dbReference type="SAM" id="SignalP"/>
    </source>
</evidence>
<sequence>MARNKLLFYTSLVLYILVSSSQAAATNKPLFEQNQQNDEKHGHGLRGLTGNPKLQDMSIGLGNPKLNYVAGKTPTRLPTPLPTSPPVPTVSPAPSDRPSTVPSEAPSPSPTPPPTPIPVPITPAPTPLPTFAAATPYSASCSQGSPFWTDPTWAGRVQCTSTTDCRNTLVPNNCCLVDVCLCGFFRPGFQDGTLCSRL</sequence>
<keyword evidence="4" id="KW-1185">Reference proteome</keyword>
<feature type="compositionally biased region" description="Pro residues" evidence="1">
    <location>
        <begin position="105"/>
        <end position="127"/>
    </location>
</feature>
<feature type="compositionally biased region" description="Pro residues" evidence="1">
    <location>
        <begin position="77"/>
        <end position="91"/>
    </location>
</feature>
<organism evidence="3 4">
    <name type="scientific">Seminavis robusta</name>
    <dbReference type="NCBI Taxonomy" id="568900"/>
    <lineage>
        <taxon>Eukaryota</taxon>
        <taxon>Sar</taxon>
        <taxon>Stramenopiles</taxon>
        <taxon>Ochrophyta</taxon>
        <taxon>Bacillariophyta</taxon>
        <taxon>Bacillariophyceae</taxon>
        <taxon>Bacillariophycidae</taxon>
        <taxon>Naviculales</taxon>
        <taxon>Naviculaceae</taxon>
        <taxon>Seminavis</taxon>
    </lineage>
</organism>
<dbReference type="EMBL" id="CAICTM010001442">
    <property type="protein sequence ID" value="CAB9523681.1"/>
    <property type="molecule type" value="Genomic_DNA"/>
</dbReference>
<feature type="signal peptide" evidence="2">
    <location>
        <begin position="1"/>
        <end position="23"/>
    </location>
</feature>
<reference evidence="3" key="1">
    <citation type="submission" date="2020-06" db="EMBL/GenBank/DDBJ databases">
        <authorList>
            <consortium name="Plant Systems Biology data submission"/>
        </authorList>
    </citation>
    <scope>NUCLEOTIDE SEQUENCE</scope>
    <source>
        <strain evidence="3">D6</strain>
    </source>
</reference>
<evidence type="ECO:0000313" key="3">
    <source>
        <dbReference type="EMBL" id="CAB9523681.1"/>
    </source>
</evidence>
<gene>
    <name evidence="3" type="ORF">SEMRO_1444_G273250.1</name>
</gene>
<evidence type="ECO:0000313" key="4">
    <source>
        <dbReference type="Proteomes" id="UP001153069"/>
    </source>
</evidence>
<protein>
    <submittedName>
        <fullName evidence="3">Uncharacterized protein</fullName>
    </submittedName>
</protein>
<accession>A0A9N8EQJ4</accession>
<dbReference type="Proteomes" id="UP001153069">
    <property type="component" value="Unassembled WGS sequence"/>
</dbReference>
<comment type="caution">
    <text evidence="3">The sequence shown here is derived from an EMBL/GenBank/DDBJ whole genome shotgun (WGS) entry which is preliminary data.</text>
</comment>
<feature type="region of interest" description="Disordered" evidence="1">
    <location>
        <begin position="33"/>
        <end position="127"/>
    </location>
</feature>
<name>A0A9N8EQJ4_9STRA</name>
<feature type="compositionally biased region" description="Low complexity" evidence="1">
    <location>
        <begin position="92"/>
        <end position="104"/>
    </location>
</feature>
<feature type="chain" id="PRO_5040366630" evidence="2">
    <location>
        <begin position="24"/>
        <end position="198"/>
    </location>
</feature>
<dbReference type="AlphaFoldDB" id="A0A9N8EQJ4"/>